<dbReference type="InterPro" id="IPR000182">
    <property type="entry name" value="GNAT_dom"/>
</dbReference>
<dbReference type="GO" id="GO:0046872">
    <property type="term" value="F:metal ion binding"/>
    <property type="evidence" value="ECO:0007669"/>
    <property type="project" value="UniProtKB-KW"/>
</dbReference>
<dbReference type="OrthoDB" id="329272at2759"/>
<dbReference type="GO" id="GO:0016747">
    <property type="term" value="F:acyltransferase activity, transferring groups other than amino-acyl groups"/>
    <property type="evidence" value="ECO:0007669"/>
    <property type="project" value="InterPro"/>
</dbReference>
<dbReference type="Pfam" id="PF00903">
    <property type="entry name" value="Glyoxalase"/>
    <property type="match status" value="1"/>
</dbReference>
<evidence type="ECO:0000259" key="3">
    <source>
        <dbReference type="PROSITE" id="PS51186"/>
    </source>
</evidence>
<name>A0A2V3J494_9FLOR</name>
<dbReference type="Pfam" id="PF13673">
    <property type="entry name" value="Acetyltransf_10"/>
    <property type="match status" value="1"/>
</dbReference>
<dbReference type="CDD" id="cd06587">
    <property type="entry name" value="VOC"/>
    <property type="match status" value="1"/>
</dbReference>
<evidence type="ECO:0000259" key="4">
    <source>
        <dbReference type="PROSITE" id="PS51819"/>
    </source>
</evidence>
<reference evidence="5 6" key="1">
    <citation type="journal article" date="2018" name="Mol. Biol. Evol.">
        <title>Analysis of the draft genome of the red seaweed Gracilariopsis chorda provides insights into genome size evolution in Rhodophyta.</title>
        <authorList>
            <person name="Lee J."/>
            <person name="Yang E.C."/>
            <person name="Graf L."/>
            <person name="Yang J.H."/>
            <person name="Qiu H."/>
            <person name="Zel Zion U."/>
            <person name="Chan C.X."/>
            <person name="Stephens T.G."/>
            <person name="Weber A.P.M."/>
            <person name="Boo G.H."/>
            <person name="Boo S.M."/>
            <person name="Kim K.M."/>
            <person name="Shin Y."/>
            <person name="Jung M."/>
            <person name="Lee S.J."/>
            <person name="Yim H.S."/>
            <person name="Lee J.H."/>
            <person name="Bhattacharya D."/>
            <person name="Yoon H.S."/>
        </authorList>
    </citation>
    <scope>NUCLEOTIDE SEQUENCE [LARGE SCALE GENOMIC DNA]</scope>
    <source>
        <strain evidence="5 6">SKKU-2015</strain>
        <tissue evidence="5">Whole body</tissue>
    </source>
</reference>
<accession>A0A2V3J494</accession>
<keyword evidence="5" id="KW-0808">Transferase</keyword>
<evidence type="ECO:0000313" key="6">
    <source>
        <dbReference type="Proteomes" id="UP000247409"/>
    </source>
</evidence>
<dbReference type="InterPro" id="IPR018146">
    <property type="entry name" value="Glyoxalase_1_CS"/>
</dbReference>
<feature type="domain" description="N-acetyltransferase" evidence="3">
    <location>
        <begin position="50"/>
        <end position="186"/>
    </location>
</feature>
<sequence length="346" mass="37219">MAFVPSLPLPTLSSSSAAPFRSSKRPFKPVHTRVIRASRSESSPTESAGQVRRAKNPKELHLLYAVWNAVASDEGLPSLAPDELDAASSTVHLIARAPDRSVSGAARLVRTGQNARLDRVAVLPKWRGKGVGRALVDRLLVLAAPVEGAIYVNATRGEMGFFSILGFETLGNEFIDGIVQMRTMVYRTPVCAPASGCVGLHHTSVRVSDIERSLAFYGSLGFAVTDKFVTGGGQRACYVEGLGTRLEFVEANDGHGGLSGLQGVPHTGFDRLVFDVTKACTDLETFLQHLERRNGGMMNVAAQPAKQVAGSHVVSVASVYDPDALPIDFIRREAQVPSELRTKVDW</sequence>
<proteinExistence type="predicted"/>
<keyword evidence="6" id="KW-1185">Reference proteome</keyword>
<dbReference type="PROSITE" id="PS00934">
    <property type="entry name" value="GLYOXALASE_I_1"/>
    <property type="match status" value="1"/>
</dbReference>
<feature type="region of interest" description="Disordered" evidence="2">
    <location>
        <begin position="1"/>
        <end position="53"/>
    </location>
</feature>
<dbReference type="SUPFAM" id="SSF55729">
    <property type="entry name" value="Acyl-CoA N-acyltransferases (Nat)"/>
    <property type="match status" value="1"/>
</dbReference>
<dbReference type="InterPro" id="IPR016181">
    <property type="entry name" value="Acyl_CoA_acyltransferase"/>
</dbReference>
<evidence type="ECO:0000256" key="2">
    <source>
        <dbReference type="SAM" id="MobiDB-lite"/>
    </source>
</evidence>
<dbReference type="PROSITE" id="PS51186">
    <property type="entry name" value="GNAT"/>
    <property type="match status" value="1"/>
</dbReference>
<dbReference type="InterPro" id="IPR029068">
    <property type="entry name" value="Glyas_Bleomycin-R_OHBP_Dase"/>
</dbReference>
<gene>
    <name evidence="5" type="ORF">BWQ96_00993</name>
</gene>
<keyword evidence="1" id="KW-0479">Metal-binding</keyword>
<dbReference type="InterPro" id="IPR004360">
    <property type="entry name" value="Glyas_Fos-R_dOase_dom"/>
</dbReference>
<feature type="compositionally biased region" description="Basic residues" evidence="2">
    <location>
        <begin position="22"/>
        <end position="36"/>
    </location>
</feature>
<comment type="caution">
    <text evidence="5">The sequence shown here is derived from an EMBL/GenBank/DDBJ whole genome shotgun (WGS) entry which is preliminary data.</text>
</comment>
<feature type="compositionally biased region" description="Low complexity" evidence="2">
    <location>
        <begin position="1"/>
        <end position="21"/>
    </location>
</feature>
<dbReference type="AlphaFoldDB" id="A0A2V3J494"/>
<organism evidence="5 6">
    <name type="scientific">Gracilariopsis chorda</name>
    <dbReference type="NCBI Taxonomy" id="448386"/>
    <lineage>
        <taxon>Eukaryota</taxon>
        <taxon>Rhodophyta</taxon>
        <taxon>Florideophyceae</taxon>
        <taxon>Rhodymeniophycidae</taxon>
        <taxon>Gracilariales</taxon>
        <taxon>Gracilariaceae</taxon>
        <taxon>Gracilariopsis</taxon>
    </lineage>
</organism>
<dbReference type="Proteomes" id="UP000247409">
    <property type="component" value="Unassembled WGS sequence"/>
</dbReference>
<feature type="domain" description="VOC" evidence="4">
    <location>
        <begin position="199"/>
        <end position="332"/>
    </location>
</feature>
<dbReference type="EMBL" id="NBIV01000007">
    <property type="protein sequence ID" value="PXF49204.1"/>
    <property type="molecule type" value="Genomic_DNA"/>
</dbReference>
<dbReference type="SUPFAM" id="SSF54593">
    <property type="entry name" value="Glyoxalase/Bleomycin resistance protein/Dihydroxybiphenyl dioxygenase"/>
    <property type="match status" value="1"/>
</dbReference>
<evidence type="ECO:0000313" key="5">
    <source>
        <dbReference type="EMBL" id="PXF49204.1"/>
    </source>
</evidence>
<dbReference type="Gene3D" id="3.40.630.30">
    <property type="match status" value="1"/>
</dbReference>
<dbReference type="GO" id="GO:0004462">
    <property type="term" value="F:lactoylglutathione lyase activity"/>
    <property type="evidence" value="ECO:0007669"/>
    <property type="project" value="InterPro"/>
</dbReference>
<dbReference type="CDD" id="cd04301">
    <property type="entry name" value="NAT_SF"/>
    <property type="match status" value="1"/>
</dbReference>
<protein>
    <submittedName>
        <fullName evidence="5">Putative acetyltransferase</fullName>
    </submittedName>
</protein>
<dbReference type="PROSITE" id="PS51819">
    <property type="entry name" value="VOC"/>
    <property type="match status" value="1"/>
</dbReference>
<dbReference type="Gene3D" id="3.10.180.10">
    <property type="entry name" value="2,3-Dihydroxybiphenyl 1,2-Dioxygenase, domain 1"/>
    <property type="match status" value="1"/>
</dbReference>
<dbReference type="InterPro" id="IPR037523">
    <property type="entry name" value="VOC_core"/>
</dbReference>
<evidence type="ECO:0000256" key="1">
    <source>
        <dbReference type="ARBA" id="ARBA00022723"/>
    </source>
</evidence>